<proteinExistence type="predicted"/>
<reference evidence="1 2" key="2">
    <citation type="submission" date="2018-11" db="EMBL/GenBank/DDBJ databases">
        <authorList>
            <consortium name="Pathogen Informatics"/>
        </authorList>
    </citation>
    <scope>NUCLEOTIDE SEQUENCE [LARGE SCALE GENOMIC DNA]</scope>
    <source>
        <strain evidence="1 2">NST_G2</strain>
    </source>
</reference>
<evidence type="ECO:0000313" key="2">
    <source>
        <dbReference type="Proteomes" id="UP000275846"/>
    </source>
</evidence>
<dbReference type="WBParaSite" id="SSLN_0001859301-mRNA-1">
    <property type="protein sequence ID" value="SSLN_0001859301-mRNA-1"/>
    <property type="gene ID" value="SSLN_0001859301"/>
</dbReference>
<name>A0A183TN67_SCHSO</name>
<protein>
    <submittedName>
        <fullName evidence="1 3">Uncharacterized protein</fullName>
    </submittedName>
</protein>
<dbReference type="Proteomes" id="UP000275846">
    <property type="component" value="Unassembled WGS sequence"/>
</dbReference>
<evidence type="ECO:0000313" key="1">
    <source>
        <dbReference type="EMBL" id="VDM04301.1"/>
    </source>
</evidence>
<evidence type="ECO:0000313" key="3">
    <source>
        <dbReference type="WBParaSite" id="SSLN_0001859301-mRNA-1"/>
    </source>
</evidence>
<sequence>MTTESNNDDHKQYRAEITTSKLPSDSILDMDGGFIADNSAKIELWHEHFYDLHNFDYQCITSSFFFSRISCFSSPFSV</sequence>
<dbReference type="AlphaFoldDB" id="A0A183TN67"/>
<dbReference type="EMBL" id="UYSU01043325">
    <property type="protein sequence ID" value="VDM04301.1"/>
    <property type="molecule type" value="Genomic_DNA"/>
</dbReference>
<organism evidence="3">
    <name type="scientific">Schistocephalus solidus</name>
    <name type="common">Tapeworm</name>
    <dbReference type="NCBI Taxonomy" id="70667"/>
    <lineage>
        <taxon>Eukaryota</taxon>
        <taxon>Metazoa</taxon>
        <taxon>Spiralia</taxon>
        <taxon>Lophotrochozoa</taxon>
        <taxon>Platyhelminthes</taxon>
        <taxon>Cestoda</taxon>
        <taxon>Eucestoda</taxon>
        <taxon>Diphyllobothriidea</taxon>
        <taxon>Diphyllobothriidae</taxon>
        <taxon>Schistocephalus</taxon>
    </lineage>
</organism>
<reference evidence="3" key="1">
    <citation type="submission" date="2016-06" db="UniProtKB">
        <authorList>
            <consortium name="WormBaseParasite"/>
        </authorList>
    </citation>
    <scope>IDENTIFICATION</scope>
</reference>
<keyword evidence="2" id="KW-1185">Reference proteome</keyword>
<accession>A0A183TN67</accession>
<gene>
    <name evidence="1" type="ORF">SSLN_LOCUS17915</name>
</gene>